<keyword evidence="1" id="KW-0732">Signal</keyword>
<feature type="signal peptide" evidence="1">
    <location>
        <begin position="1"/>
        <end position="28"/>
    </location>
</feature>
<dbReference type="EMBL" id="JAOTPV010000001">
    <property type="protein sequence ID" value="KAJ4490972.1"/>
    <property type="molecule type" value="Genomic_DNA"/>
</dbReference>
<sequence length="201" mass="22087">MIRPAHYYHLASLFLSIITLVVRDSALALPIGNQTISLSGREAVGPAPDELIAGYRYVIKAKAEEYNKAKTLTVIPATTKSIGEGAYLSPRLGEFPGKLDDTYWECIIIANKAKMLDALTPKLFVDDNAAISAQPMKLFLYAHKKGFQIGKTILFSRHFVFKNTLQMLIPPEFLVNSPSNPSKPAGQNSLGLRIHCTPLGM</sequence>
<evidence type="ECO:0000313" key="2">
    <source>
        <dbReference type="EMBL" id="KAJ4490972.1"/>
    </source>
</evidence>
<accession>A0A9W9AUU1</accession>
<dbReference type="OrthoDB" id="3017589at2759"/>
<name>A0A9W9AUU1_9AGAR</name>
<protein>
    <submittedName>
        <fullName evidence="2">Uncharacterized protein</fullName>
    </submittedName>
</protein>
<evidence type="ECO:0000313" key="3">
    <source>
        <dbReference type="Proteomes" id="UP001150266"/>
    </source>
</evidence>
<feature type="chain" id="PRO_5040764909" evidence="1">
    <location>
        <begin position="29"/>
        <end position="201"/>
    </location>
</feature>
<dbReference type="Pfam" id="PF19287">
    <property type="entry name" value="DUF5910"/>
    <property type="match status" value="1"/>
</dbReference>
<comment type="caution">
    <text evidence="2">The sequence shown here is derived from an EMBL/GenBank/DDBJ whole genome shotgun (WGS) entry which is preliminary data.</text>
</comment>
<reference evidence="2" key="1">
    <citation type="submission" date="2022-08" db="EMBL/GenBank/DDBJ databases">
        <title>A Global Phylogenomic Analysis of the Shiitake Genus Lentinula.</title>
        <authorList>
            <consortium name="DOE Joint Genome Institute"/>
            <person name="Sierra-Patev S."/>
            <person name="Min B."/>
            <person name="Naranjo-Ortiz M."/>
            <person name="Looney B."/>
            <person name="Konkel Z."/>
            <person name="Slot J.C."/>
            <person name="Sakamoto Y."/>
            <person name="Steenwyk J.L."/>
            <person name="Rokas A."/>
            <person name="Carro J."/>
            <person name="Camarero S."/>
            <person name="Ferreira P."/>
            <person name="Molpeceres G."/>
            <person name="Ruiz-Duenas F.J."/>
            <person name="Serrano A."/>
            <person name="Henrissat B."/>
            <person name="Drula E."/>
            <person name="Hughes K.W."/>
            <person name="Mata J.L."/>
            <person name="Ishikawa N.K."/>
            <person name="Vargas-Isla R."/>
            <person name="Ushijima S."/>
            <person name="Smith C.A."/>
            <person name="Ahrendt S."/>
            <person name="Andreopoulos W."/>
            <person name="He G."/>
            <person name="Labutti K."/>
            <person name="Lipzen A."/>
            <person name="Ng V."/>
            <person name="Riley R."/>
            <person name="Sandor L."/>
            <person name="Barry K."/>
            <person name="Martinez A.T."/>
            <person name="Xiao Y."/>
            <person name="Gibbons J.G."/>
            <person name="Terashima K."/>
            <person name="Grigoriev I.V."/>
            <person name="Hibbett D.S."/>
        </authorList>
    </citation>
    <scope>NUCLEOTIDE SEQUENCE</scope>
    <source>
        <strain evidence="2">JLM2183</strain>
    </source>
</reference>
<gene>
    <name evidence="2" type="ORF">J3R30DRAFT_3427671</name>
</gene>
<dbReference type="Proteomes" id="UP001150266">
    <property type="component" value="Unassembled WGS sequence"/>
</dbReference>
<evidence type="ECO:0000256" key="1">
    <source>
        <dbReference type="SAM" id="SignalP"/>
    </source>
</evidence>
<dbReference type="AlphaFoldDB" id="A0A9W9AUU1"/>
<organism evidence="2 3">
    <name type="scientific">Lentinula aciculospora</name>
    <dbReference type="NCBI Taxonomy" id="153920"/>
    <lineage>
        <taxon>Eukaryota</taxon>
        <taxon>Fungi</taxon>
        <taxon>Dikarya</taxon>
        <taxon>Basidiomycota</taxon>
        <taxon>Agaricomycotina</taxon>
        <taxon>Agaricomycetes</taxon>
        <taxon>Agaricomycetidae</taxon>
        <taxon>Agaricales</taxon>
        <taxon>Marasmiineae</taxon>
        <taxon>Omphalotaceae</taxon>
        <taxon>Lentinula</taxon>
    </lineage>
</organism>
<dbReference type="InterPro" id="IPR045564">
    <property type="entry name" value="DUF5910"/>
</dbReference>
<keyword evidence="3" id="KW-1185">Reference proteome</keyword>
<proteinExistence type="predicted"/>